<dbReference type="InterPro" id="IPR034660">
    <property type="entry name" value="DinB/YfiT-like"/>
</dbReference>
<reference evidence="2 3" key="1">
    <citation type="journal article" date="2014" name="Genome Announc.">
        <title>Draft Genome Sequence of Propane- and Butane-Oxidizing Actinobacterium Rhodococcus ruber IEGM 231.</title>
        <authorList>
            <person name="Ivshina I.B."/>
            <person name="Kuyukina M.S."/>
            <person name="Krivoruchko A.V."/>
            <person name="Barbe V."/>
            <person name="Fischer C."/>
        </authorList>
    </citation>
    <scope>NUCLEOTIDE SEQUENCE [LARGE SCALE GENOMIC DNA]</scope>
</reference>
<dbReference type="NCBIfam" id="TIGR03083">
    <property type="entry name" value="maleylpyruvate isomerase family mycothiol-dependent enzyme"/>
    <property type="match status" value="1"/>
</dbReference>
<dbReference type="EMBL" id="CCSD01000053">
    <property type="protein sequence ID" value="CDZ88602.1"/>
    <property type="molecule type" value="Genomic_DNA"/>
</dbReference>
<dbReference type="Pfam" id="PF11716">
    <property type="entry name" value="MDMPI_N"/>
    <property type="match status" value="1"/>
</dbReference>
<dbReference type="AlphaFoldDB" id="A0A098BK78"/>
<dbReference type="Proteomes" id="UP000042997">
    <property type="component" value="Unassembled WGS sequence"/>
</dbReference>
<evidence type="ECO:0000313" key="2">
    <source>
        <dbReference type="EMBL" id="CDZ88602.1"/>
    </source>
</evidence>
<dbReference type="InterPro" id="IPR024344">
    <property type="entry name" value="MDMPI_metal-binding"/>
</dbReference>
<dbReference type="InterPro" id="IPR017517">
    <property type="entry name" value="Maleyloyr_isom"/>
</dbReference>
<accession>A0A098BK78</accession>
<gene>
    <name evidence="2" type="ORF">RHRU231_420151</name>
</gene>
<protein>
    <recommendedName>
        <fullName evidence="1">Mycothiol-dependent maleylpyruvate isomerase metal-binding domain-containing protein</fullName>
    </recommendedName>
</protein>
<name>A0A098BK78_9NOCA</name>
<dbReference type="Gene3D" id="1.20.120.450">
    <property type="entry name" value="dinb family like domain"/>
    <property type="match status" value="1"/>
</dbReference>
<proteinExistence type="predicted"/>
<evidence type="ECO:0000313" key="3">
    <source>
        <dbReference type="Proteomes" id="UP000042997"/>
    </source>
</evidence>
<evidence type="ECO:0000259" key="1">
    <source>
        <dbReference type="Pfam" id="PF11716"/>
    </source>
</evidence>
<dbReference type="eggNOG" id="ENOG50334NV">
    <property type="taxonomic scope" value="Bacteria"/>
</dbReference>
<dbReference type="GO" id="GO:0046872">
    <property type="term" value="F:metal ion binding"/>
    <property type="evidence" value="ECO:0007669"/>
    <property type="project" value="InterPro"/>
</dbReference>
<sequence length="215" mass="23436">MTERGGAVTSTFDRDRALLIRLWRSWAERARALSDEQWTAPTRLPGWTVRDLYVHVAPDALIALIADPAPEGTAKVTSAAEMLRVFNADPVAAEPMHRRIAEMVRHAATDAGRETLVERFAVELPQAFDRLTGLDRETVVPHPLLGSVTLGALLDLAILETTVHLLDVVDTVGGPPPESEALERTRNVLAAVPDARDFIEAASGRSGARILPVMR</sequence>
<organism evidence="2 3">
    <name type="scientific">Rhodococcus ruber</name>
    <dbReference type="NCBI Taxonomy" id="1830"/>
    <lineage>
        <taxon>Bacteria</taxon>
        <taxon>Bacillati</taxon>
        <taxon>Actinomycetota</taxon>
        <taxon>Actinomycetes</taxon>
        <taxon>Mycobacteriales</taxon>
        <taxon>Nocardiaceae</taxon>
        <taxon>Rhodococcus</taxon>
    </lineage>
</organism>
<dbReference type="SUPFAM" id="SSF109854">
    <property type="entry name" value="DinB/YfiT-like putative metalloenzymes"/>
    <property type="match status" value="1"/>
</dbReference>
<feature type="domain" description="Mycothiol-dependent maleylpyruvate isomerase metal-binding" evidence="1">
    <location>
        <begin position="21"/>
        <end position="168"/>
    </location>
</feature>